<dbReference type="SUPFAM" id="SSF81301">
    <property type="entry name" value="Nucleotidyltransferase"/>
    <property type="match status" value="1"/>
</dbReference>
<gene>
    <name evidence="1" type="ORF">HO133_004818</name>
</gene>
<proteinExistence type="predicted"/>
<dbReference type="PANTHER" id="PTHR34822:SF1">
    <property type="entry name" value="GRPB FAMILY PROTEIN"/>
    <property type="match status" value="1"/>
</dbReference>
<dbReference type="PANTHER" id="PTHR34822">
    <property type="entry name" value="GRPB DOMAIN PROTEIN (AFU_ORTHOLOGUE AFUA_1G01530)"/>
    <property type="match status" value="1"/>
</dbReference>
<accession>A0A8H6L005</accession>
<dbReference type="RefSeq" id="XP_037157731.1">
    <property type="nucleotide sequence ID" value="XM_037295730.1"/>
</dbReference>
<dbReference type="InterPro" id="IPR043519">
    <property type="entry name" value="NT_sf"/>
</dbReference>
<dbReference type="GeneID" id="59333224"/>
<evidence type="ECO:0000313" key="1">
    <source>
        <dbReference type="EMBL" id="KAF6230474.1"/>
    </source>
</evidence>
<dbReference type="InterPro" id="IPR007344">
    <property type="entry name" value="GrpB/CoaE"/>
</dbReference>
<organism evidence="1 2">
    <name type="scientific">Letharia lupina</name>
    <dbReference type="NCBI Taxonomy" id="560253"/>
    <lineage>
        <taxon>Eukaryota</taxon>
        <taxon>Fungi</taxon>
        <taxon>Dikarya</taxon>
        <taxon>Ascomycota</taxon>
        <taxon>Pezizomycotina</taxon>
        <taxon>Lecanoromycetes</taxon>
        <taxon>OSLEUM clade</taxon>
        <taxon>Lecanoromycetidae</taxon>
        <taxon>Lecanorales</taxon>
        <taxon>Lecanorineae</taxon>
        <taxon>Parmeliaceae</taxon>
        <taxon>Letharia</taxon>
    </lineage>
</organism>
<dbReference type="Proteomes" id="UP000593566">
    <property type="component" value="Unassembled WGS sequence"/>
</dbReference>
<dbReference type="Pfam" id="PF04229">
    <property type="entry name" value="GrpB"/>
    <property type="match status" value="1"/>
</dbReference>
<keyword evidence="2" id="KW-1185">Reference proteome</keyword>
<sequence>MDIWIYEYQPTWPTSFLAIQSELASDLARAPIAYRAITHVGSTAVPGQTGKNVIDVLITVRRADFAKHVILQQFKGALMHGVAQGGYYYLGDGGVRGRWSFKLRAVAAEGSVVQRSCVALRDTLRAEPGLRVEYGRVKLEASGGECRNIMQYATKKNGVVRKILRKAGWSEEDIDEKEAQAVKDWPRGLEI</sequence>
<dbReference type="Gene3D" id="3.30.460.10">
    <property type="entry name" value="Beta Polymerase, domain 2"/>
    <property type="match status" value="1"/>
</dbReference>
<reference evidence="1 2" key="1">
    <citation type="journal article" date="2020" name="Genomics">
        <title>Complete, high-quality genomes from long-read metagenomic sequencing of two wolf lichen thalli reveals enigmatic genome architecture.</title>
        <authorList>
            <person name="McKenzie S.K."/>
            <person name="Walston R.F."/>
            <person name="Allen J.L."/>
        </authorList>
    </citation>
    <scope>NUCLEOTIDE SEQUENCE [LARGE SCALE GENOMIC DNA]</scope>
    <source>
        <strain evidence="1">WasteWater1</strain>
    </source>
</reference>
<evidence type="ECO:0000313" key="2">
    <source>
        <dbReference type="Proteomes" id="UP000593566"/>
    </source>
</evidence>
<protein>
    <submittedName>
        <fullName evidence="1">Uncharacterized protein</fullName>
    </submittedName>
</protein>
<dbReference type="AlphaFoldDB" id="A0A8H6L005"/>
<comment type="caution">
    <text evidence="1">The sequence shown here is derived from an EMBL/GenBank/DDBJ whole genome shotgun (WGS) entry which is preliminary data.</text>
</comment>
<name>A0A8H6L005_9LECA</name>
<dbReference type="EMBL" id="JACCJB010000002">
    <property type="protein sequence ID" value="KAF6230474.1"/>
    <property type="molecule type" value="Genomic_DNA"/>
</dbReference>